<comment type="caution">
    <text evidence="1">The sequence shown here is derived from an EMBL/GenBank/DDBJ whole genome shotgun (WGS) entry which is preliminary data.</text>
</comment>
<evidence type="ECO:0000313" key="1">
    <source>
        <dbReference type="EMBL" id="GID99363.1"/>
    </source>
</evidence>
<dbReference type="CDD" id="cd02440">
    <property type="entry name" value="AdoMet_MTases"/>
    <property type="match status" value="1"/>
</dbReference>
<dbReference type="Proteomes" id="UP000637628">
    <property type="component" value="Unassembled WGS sequence"/>
</dbReference>
<sequence length="265" mass="29170">MSQRRLLHRSPGYRRLVRSGQQYGDSADSTMTAAALGERATGWEFAWLDGRGGGPSWSYPELARALLRRAHSLLDLDTGSGELLAELAPLPAHTVAVESWARNTPVAIDRLAPFGVDVRAELPGGEDEFDVVLSRHGRLPAADIFRLLRPGGRLLSQQVGHDDLAGLNTALGAPPPYHRLWNAEVAVASLEAAGLEVVDVREERPAVAFHDVGEVVRQLRDLPWQIRDFTPQRYAAALERLDSFIRLHGEFTVAAHRFLVQAVRS</sequence>
<dbReference type="PANTHER" id="PTHR43460:SF1">
    <property type="entry name" value="METHYLTRANSFERASE TYPE 11 DOMAIN-CONTAINING PROTEIN"/>
    <property type="match status" value="1"/>
</dbReference>
<dbReference type="EMBL" id="BOML01000006">
    <property type="protein sequence ID" value="GID99363.1"/>
    <property type="molecule type" value="Genomic_DNA"/>
</dbReference>
<dbReference type="InterPro" id="IPR029063">
    <property type="entry name" value="SAM-dependent_MTases_sf"/>
</dbReference>
<organism evidence="1 2">
    <name type="scientific">Paractinoplanes durhamensis</name>
    <dbReference type="NCBI Taxonomy" id="113563"/>
    <lineage>
        <taxon>Bacteria</taxon>
        <taxon>Bacillati</taxon>
        <taxon>Actinomycetota</taxon>
        <taxon>Actinomycetes</taxon>
        <taxon>Micromonosporales</taxon>
        <taxon>Micromonosporaceae</taxon>
        <taxon>Paractinoplanes</taxon>
    </lineage>
</organism>
<keyword evidence="1" id="KW-0489">Methyltransferase</keyword>
<accession>A0ABQ3YPC3</accession>
<reference evidence="1 2" key="1">
    <citation type="submission" date="2021-01" db="EMBL/GenBank/DDBJ databases">
        <title>Whole genome shotgun sequence of Actinoplanes durhamensis NBRC 14914.</title>
        <authorList>
            <person name="Komaki H."/>
            <person name="Tamura T."/>
        </authorList>
    </citation>
    <scope>NUCLEOTIDE SEQUENCE [LARGE SCALE GENOMIC DNA]</scope>
    <source>
        <strain evidence="1 2">NBRC 14914</strain>
    </source>
</reference>
<proteinExistence type="predicted"/>
<protein>
    <submittedName>
        <fullName evidence="1">Methyltransferase type 11</fullName>
    </submittedName>
</protein>
<keyword evidence="1" id="KW-0808">Transferase</keyword>
<keyword evidence="2" id="KW-1185">Reference proteome</keyword>
<dbReference type="GO" id="GO:0032259">
    <property type="term" value="P:methylation"/>
    <property type="evidence" value="ECO:0007669"/>
    <property type="project" value="UniProtKB-KW"/>
</dbReference>
<name>A0ABQ3YPC3_9ACTN</name>
<dbReference type="InterPro" id="IPR052939">
    <property type="entry name" value="23S_rRNA_MeTrnsfrase_RlmA"/>
</dbReference>
<dbReference type="Gene3D" id="3.40.50.150">
    <property type="entry name" value="Vaccinia Virus protein VP39"/>
    <property type="match status" value="1"/>
</dbReference>
<gene>
    <name evidence="1" type="ORF">Adu01nite_07140</name>
</gene>
<evidence type="ECO:0000313" key="2">
    <source>
        <dbReference type="Proteomes" id="UP000637628"/>
    </source>
</evidence>
<dbReference type="GO" id="GO:0008168">
    <property type="term" value="F:methyltransferase activity"/>
    <property type="evidence" value="ECO:0007669"/>
    <property type="project" value="UniProtKB-KW"/>
</dbReference>
<dbReference type="SUPFAM" id="SSF53335">
    <property type="entry name" value="S-adenosyl-L-methionine-dependent methyltransferases"/>
    <property type="match status" value="1"/>
</dbReference>
<dbReference type="PANTHER" id="PTHR43460">
    <property type="entry name" value="METHYLTRANSFERASE"/>
    <property type="match status" value="1"/>
</dbReference>